<feature type="signal peptide" evidence="1">
    <location>
        <begin position="1"/>
        <end position="27"/>
    </location>
</feature>
<dbReference type="PROSITE" id="PS51257">
    <property type="entry name" value="PROKAR_LIPOPROTEIN"/>
    <property type="match status" value="1"/>
</dbReference>
<dbReference type="InterPro" id="IPR036582">
    <property type="entry name" value="Mao_N_sf"/>
</dbReference>
<evidence type="ECO:0000313" key="3">
    <source>
        <dbReference type="EMBL" id="OXM83182.1"/>
    </source>
</evidence>
<gene>
    <name evidence="3" type="ORF">CF651_26990</name>
</gene>
<dbReference type="AlphaFoldDB" id="A0A229UID0"/>
<dbReference type="Proteomes" id="UP000215509">
    <property type="component" value="Unassembled WGS sequence"/>
</dbReference>
<evidence type="ECO:0000313" key="4">
    <source>
        <dbReference type="Proteomes" id="UP000215509"/>
    </source>
</evidence>
<dbReference type="Pfam" id="PF07833">
    <property type="entry name" value="Cu_amine_oxidN1"/>
    <property type="match status" value="1"/>
</dbReference>
<dbReference type="Gene3D" id="3.30.457.10">
    <property type="entry name" value="Copper amine oxidase-like, N-terminal domain"/>
    <property type="match status" value="1"/>
</dbReference>
<feature type="chain" id="PRO_5013167031" description="Copper amine oxidase-like N-terminal domain-containing protein" evidence="1">
    <location>
        <begin position="28"/>
        <end position="528"/>
    </location>
</feature>
<feature type="domain" description="Copper amine oxidase-like N-terminal" evidence="2">
    <location>
        <begin position="426"/>
        <end position="519"/>
    </location>
</feature>
<dbReference type="OrthoDB" id="2811497at2"/>
<reference evidence="3 4" key="1">
    <citation type="submission" date="2017-07" db="EMBL/GenBank/DDBJ databases">
        <title>Genome sequencing and assembly of Paenibacillus rigui.</title>
        <authorList>
            <person name="Mayilraj S."/>
        </authorList>
    </citation>
    <scope>NUCLEOTIDE SEQUENCE [LARGE SCALE GENOMIC DNA]</scope>
    <source>
        <strain evidence="3 4">JCM 16352</strain>
    </source>
</reference>
<evidence type="ECO:0000259" key="2">
    <source>
        <dbReference type="Pfam" id="PF07833"/>
    </source>
</evidence>
<protein>
    <recommendedName>
        <fullName evidence="2">Copper amine oxidase-like N-terminal domain-containing protein</fullName>
    </recommendedName>
</protein>
<organism evidence="3 4">
    <name type="scientific">Paenibacillus rigui</name>
    <dbReference type="NCBI Taxonomy" id="554312"/>
    <lineage>
        <taxon>Bacteria</taxon>
        <taxon>Bacillati</taxon>
        <taxon>Bacillota</taxon>
        <taxon>Bacilli</taxon>
        <taxon>Bacillales</taxon>
        <taxon>Paenibacillaceae</taxon>
        <taxon>Paenibacillus</taxon>
    </lineage>
</organism>
<accession>A0A229UID0</accession>
<dbReference type="EMBL" id="NMQW01000050">
    <property type="protein sequence ID" value="OXM83182.1"/>
    <property type="molecule type" value="Genomic_DNA"/>
</dbReference>
<sequence>MSFWNKKGLMVLCLVFLVLAGCQPVNGFDPLKLFEKEAGVTSYEGSVSLAFDFDVEEAVVTEDSDGLDSYTDYQRNRLEEYRMLNGLQLKLSELKVNTLVGQVSGKGTLAKAQWSIPFAFSIDGERTLVQVEGAKHPIQVKNSAFTNKLPYLFQNVYWMAGTMSASTENGEKERELAKKSLGLLVRNLPNADSLKVEANKEVTVHGAQVTGTQAAIDVTGDQLPGLMRKYARSMTFDDKGLRELADGIYGYLKDLELGDGAYQEWLGDKELSVEGIYGLEKFALSYLSVWGLDDELDTEAMKDTRVHLDLLADEQQIVRQANLAIQLKGEHSLRKGVTSGSVRFAMERWNVNGGVQPNVVAGQDAVDLSSLKTSEALMDQVEPSSALDHFLRDELKLTRKQFSIWLMDPSTLQKMGSRVQEGGYLSNTGYISEGVAYGQVRKITEQLGYKVEWDNDTHTVVVKTGKKEIRFTNESSIAVVDGQEVEMGSPVQFLGGAYFVPARFLVEQLGGEVHWSSKRASELYITKD</sequence>
<dbReference type="RefSeq" id="WP_094017967.1">
    <property type="nucleotide sequence ID" value="NZ_NMQW01000050.1"/>
</dbReference>
<dbReference type="SUPFAM" id="SSF55383">
    <property type="entry name" value="Copper amine oxidase, domain N"/>
    <property type="match status" value="1"/>
</dbReference>
<name>A0A229UID0_9BACL</name>
<keyword evidence="1" id="KW-0732">Signal</keyword>
<keyword evidence="4" id="KW-1185">Reference proteome</keyword>
<dbReference type="InterPro" id="IPR012854">
    <property type="entry name" value="Cu_amine_oxidase-like_N"/>
</dbReference>
<proteinExistence type="predicted"/>
<evidence type="ECO:0000256" key="1">
    <source>
        <dbReference type="SAM" id="SignalP"/>
    </source>
</evidence>
<comment type="caution">
    <text evidence="3">The sequence shown here is derived from an EMBL/GenBank/DDBJ whole genome shotgun (WGS) entry which is preliminary data.</text>
</comment>